<evidence type="ECO:0000256" key="1">
    <source>
        <dbReference type="SAM" id="SignalP"/>
    </source>
</evidence>
<evidence type="ECO:0008006" key="4">
    <source>
        <dbReference type="Google" id="ProtNLM"/>
    </source>
</evidence>
<proteinExistence type="predicted"/>
<dbReference type="OrthoDB" id="2067368at2"/>
<evidence type="ECO:0000313" key="2">
    <source>
        <dbReference type="EMBL" id="AKL96008.1"/>
    </source>
</evidence>
<dbReference type="KEGG" id="cace:CACET_c25630"/>
<reference evidence="2 3" key="1">
    <citation type="submission" date="2014-10" db="EMBL/GenBank/DDBJ databases">
        <title>Genome sequence of Clostridium aceticum DSM 1496.</title>
        <authorList>
            <person name="Poehlein A."/>
            <person name="Schiel-Bengelsdorf B."/>
            <person name="Gottschalk G."/>
            <person name="Duerre P."/>
            <person name="Daniel R."/>
        </authorList>
    </citation>
    <scope>NUCLEOTIDE SEQUENCE [LARGE SCALE GENOMIC DNA]</scope>
    <source>
        <strain evidence="2 3">DSM 1496</strain>
    </source>
</reference>
<keyword evidence="1" id="KW-0732">Signal</keyword>
<dbReference type="EMBL" id="CP009687">
    <property type="protein sequence ID" value="AKL96008.1"/>
    <property type="molecule type" value="Genomic_DNA"/>
</dbReference>
<keyword evidence="3" id="KW-1185">Reference proteome</keyword>
<gene>
    <name evidence="2" type="ORF">CACET_c25630</name>
</gene>
<evidence type="ECO:0000313" key="3">
    <source>
        <dbReference type="Proteomes" id="UP000035704"/>
    </source>
</evidence>
<dbReference type="RefSeq" id="WP_052661404.1">
    <property type="nucleotide sequence ID" value="NZ_CP009687.1"/>
</dbReference>
<sequence>MIKSKFTKTLVVGICFAALSSSMAFASGDGSQPSLVSDQMPVEQVEVDERQVENLLEMPVDSSDASISYLALEPREITEEIVEKQKEVDQYLFEENNGEISQKGFKATHTAPFDDYVEIGITPYSEENAEYLYEIFGRDMIQIVEGQEAELYSTTVVSGGIEADVVMTRSEGTPKSRASNTPLYLIGGSVLIGAGIISKRKIKLQK</sequence>
<feature type="signal peptide" evidence="1">
    <location>
        <begin position="1"/>
        <end position="26"/>
    </location>
</feature>
<dbReference type="AlphaFoldDB" id="A0A0G3WCF8"/>
<dbReference type="Proteomes" id="UP000035704">
    <property type="component" value="Chromosome"/>
</dbReference>
<feature type="chain" id="PRO_5005186128" description="LPXTG-motif cell wall anchor domain-containing protein" evidence="1">
    <location>
        <begin position="27"/>
        <end position="206"/>
    </location>
</feature>
<organism evidence="2 3">
    <name type="scientific">Clostridium aceticum</name>
    <dbReference type="NCBI Taxonomy" id="84022"/>
    <lineage>
        <taxon>Bacteria</taxon>
        <taxon>Bacillati</taxon>
        <taxon>Bacillota</taxon>
        <taxon>Clostridia</taxon>
        <taxon>Eubacteriales</taxon>
        <taxon>Clostridiaceae</taxon>
        <taxon>Clostridium</taxon>
    </lineage>
</organism>
<dbReference type="PATRIC" id="fig|84022.6.peg.2586"/>
<name>A0A0G3WCF8_9CLOT</name>
<protein>
    <recommendedName>
        <fullName evidence="4">LPXTG-motif cell wall anchor domain-containing protein</fullName>
    </recommendedName>
</protein>
<accession>A0A0G3WCF8</accession>